<comment type="caution">
    <text evidence="1">The sequence shown here is derived from an EMBL/GenBank/DDBJ whole genome shotgun (WGS) entry which is preliminary data.</text>
</comment>
<gene>
    <name evidence="1" type="ORF">TRIATDRAFT_8962</name>
</gene>
<dbReference type="AlphaFoldDB" id="G9P6L8"/>
<proteinExistence type="predicted"/>
<feature type="non-terminal residue" evidence="1">
    <location>
        <position position="160"/>
    </location>
</feature>
<dbReference type="OMA" id="MSIVTHG"/>
<dbReference type="OrthoDB" id="2129069at2759"/>
<evidence type="ECO:0000313" key="2">
    <source>
        <dbReference type="Proteomes" id="UP000005426"/>
    </source>
</evidence>
<keyword evidence="2" id="KW-1185">Reference proteome</keyword>
<dbReference type="eggNOG" id="ENOG502SYS1">
    <property type="taxonomic scope" value="Eukaryota"/>
</dbReference>
<accession>G9P6L8</accession>
<organism evidence="1 2">
    <name type="scientific">Hypocrea atroviridis (strain ATCC 20476 / IMI 206040)</name>
    <name type="common">Trichoderma atroviride</name>
    <dbReference type="NCBI Taxonomy" id="452589"/>
    <lineage>
        <taxon>Eukaryota</taxon>
        <taxon>Fungi</taxon>
        <taxon>Dikarya</taxon>
        <taxon>Ascomycota</taxon>
        <taxon>Pezizomycotina</taxon>
        <taxon>Sordariomycetes</taxon>
        <taxon>Hypocreomycetidae</taxon>
        <taxon>Hypocreales</taxon>
        <taxon>Hypocreaceae</taxon>
        <taxon>Trichoderma</taxon>
    </lineage>
</organism>
<evidence type="ECO:0000313" key="1">
    <source>
        <dbReference type="EMBL" id="EHK40660.1"/>
    </source>
</evidence>
<name>G9P6L8_HYPAI</name>
<feature type="non-terminal residue" evidence="1">
    <location>
        <position position="1"/>
    </location>
</feature>
<reference evidence="1 2" key="1">
    <citation type="journal article" date="2011" name="Genome Biol.">
        <title>Comparative genome sequence analysis underscores mycoparasitism as the ancestral life style of Trichoderma.</title>
        <authorList>
            <person name="Kubicek C.P."/>
            <person name="Herrera-Estrella A."/>
            <person name="Seidl-Seiboth V."/>
            <person name="Martinez D.A."/>
            <person name="Druzhinina I.S."/>
            <person name="Thon M."/>
            <person name="Zeilinger S."/>
            <person name="Casas-Flores S."/>
            <person name="Horwitz B.A."/>
            <person name="Mukherjee P.K."/>
            <person name="Mukherjee M."/>
            <person name="Kredics L."/>
            <person name="Alcaraz L.D."/>
            <person name="Aerts A."/>
            <person name="Antal Z."/>
            <person name="Atanasova L."/>
            <person name="Cervantes-Badillo M.G."/>
            <person name="Challacombe J."/>
            <person name="Chertkov O."/>
            <person name="McCluskey K."/>
            <person name="Coulpier F."/>
            <person name="Deshpande N."/>
            <person name="von Doehren H."/>
            <person name="Ebbole D.J."/>
            <person name="Esquivel-Naranjo E.U."/>
            <person name="Fekete E."/>
            <person name="Flipphi M."/>
            <person name="Glaser F."/>
            <person name="Gomez-Rodriguez E.Y."/>
            <person name="Gruber S."/>
            <person name="Han C."/>
            <person name="Henrissat B."/>
            <person name="Hermosa R."/>
            <person name="Hernandez-Onate M."/>
            <person name="Karaffa L."/>
            <person name="Kosti I."/>
            <person name="Le Crom S."/>
            <person name="Lindquist E."/>
            <person name="Lucas S."/>
            <person name="Luebeck M."/>
            <person name="Luebeck P.S."/>
            <person name="Margeot A."/>
            <person name="Metz B."/>
            <person name="Misra M."/>
            <person name="Nevalainen H."/>
            <person name="Omann M."/>
            <person name="Packer N."/>
            <person name="Perrone G."/>
            <person name="Uresti-Rivera E.E."/>
            <person name="Salamov A."/>
            <person name="Schmoll M."/>
            <person name="Seiboth B."/>
            <person name="Shapiro H."/>
            <person name="Sukno S."/>
            <person name="Tamayo-Ramos J.A."/>
            <person name="Tisch D."/>
            <person name="Wiest A."/>
            <person name="Wilkinson H.H."/>
            <person name="Zhang M."/>
            <person name="Coutinho P.M."/>
            <person name="Kenerley C.M."/>
            <person name="Monte E."/>
            <person name="Baker S.E."/>
            <person name="Grigoriev I.V."/>
        </authorList>
    </citation>
    <scope>NUCLEOTIDE SEQUENCE [LARGE SCALE GENOMIC DNA]</scope>
    <source>
        <strain evidence="2">ATCC 20476 / IMI 206040</strain>
    </source>
</reference>
<dbReference type="Proteomes" id="UP000005426">
    <property type="component" value="Unassembled WGS sequence"/>
</dbReference>
<protein>
    <submittedName>
        <fullName evidence="1">Uncharacterized protein</fullName>
    </submittedName>
</protein>
<dbReference type="EMBL" id="ABDG02000027">
    <property type="protein sequence ID" value="EHK40660.1"/>
    <property type="molecule type" value="Genomic_DNA"/>
</dbReference>
<dbReference type="HOGENOM" id="CLU_089720_1_1_1"/>
<sequence>LILLSSEEAKTAEVEARIERLSMLNGGQKVAIMLLLDGSGRVDSLVHLQMSILTQGMAHVPIIPVSSTAELVTRLDALRRQCTASVPRQSHAQELAEVRALASHCVHGRALSHERVNILTDISSGLGSLAQLVLSTEGRRKLCDLLEDEEGNRVVAFFVH</sequence>